<comment type="similarity">
    <text evidence="1">Belongs to the UPF0213 family.</text>
</comment>
<dbReference type="PANTHER" id="PTHR34477">
    <property type="entry name" value="UPF0213 PROTEIN YHBQ"/>
    <property type="match status" value="1"/>
</dbReference>
<keyword evidence="4" id="KW-1185">Reference proteome</keyword>
<dbReference type="InterPro" id="IPR035901">
    <property type="entry name" value="GIY-YIG_endonuc_sf"/>
</dbReference>
<dbReference type="Proteomes" id="UP001371224">
    <property type="component" value="Unassembled WGS sequence"/>
</dbReference>
<dbReference type="RefSeq" id="WP_337333289.1">
    <property type="nucleotide sequence ID" value="NZ_JBBDGM010000016.1"/>
</dbReference>
<reference evidence="3 4" key="1">
    <citation type="submission" date="2024-02" db="EMBL/GenBank/DDBJ databases">
        <authorList>
            <person name="Saticioglu I.B."/>
        </authorList>
    </citation>
    <scope>NUCLEOTIDE SEQUENCE [LARGE SCALE GENOMIC DNA]</scope>
    <source>
        <strain evidence="3 4">Mu-80</strain>
    </source>
</reference>
<gene>
    <name evidence="3" type="ORF">WDU99_15115</name>
</gene>
<evidence type="ECO:0000256" key="1">
    <source>
        <dbReference type="ARBA" id="ARBA00007435"/>
    </source>
</evidence>
<accession>A0ABU8LFS3</accession>
<evidence type="ECO:0000313" key="4">
    <source>
        <dbReference type="Proteomes" id="UP001371224"/>
    </source>
</evidence>
<name>A0ABU8LFS3_9MICO</name>
<protein>
    <submittedName>
        <fullName evidence="3">GIY-YIG nuclease family protein</fullName>
    </submittedName>
</protein>
<evidence type="ECO:0000259" key="2">
    <source>
        <dbReference type="PROSITE" id="PS50164"/>
    </source>
</evidence>
<dbReference type="CDD" id="cd10456">
    <property type="entry name" value="GIY-YIG_UPF0213"/>
    <property type="match status" value="1"/>
</dbReference>
<organism evidence="3 4">
    <name type="scientific">Microbacterium bandirmense</name>
    <dbReference type="NCBI Taxonomy" id="3122050"/>
    <lineage>
        <taxon>Bacteria</taxon>
        <taxon>Bacillati</taxon>
        <taxon>Actinomycetota</taxon>
        <taxon>Actinomycetes</taxon>
        <taxon>Micrococcales</taxon>
        <taxon>Microbacteriaceae</taxon>
        <taxon>Microbacterium</taxon>
    </lineage>
</organism>
<sequence>MTGYTYVLRCADGTFYVGSTKDLDTRLETHAQGLGSDYTSCRLPVELVWWAEFDRIDEAFALEKRMQGWSHAKRLAFMEGGYDAIKGWSARERALRRAGSSGR</sequence>
<dbReference type="InterPro" id="IPR050190">
    <property type="entry name" value="UPF0213_domain"/>
</dbReference>
<dbReference type="PANTHER" id="PTHR34477:SF1">
    <property type="entry name" value="UPF0213 PROTEIN YHBQ"/>
    <property type="match status" value="1"/>
</dbReference>
<dbReference type="InterPro" id="IPR000305">
    <property type="entry name" value="GIY-YIG_endonuc"/>
</dbReference>
<dbReference type="Gene3D" id="3.40.1440.10">
    <property type="entry name" value="GIY-YIG endonuclease"/>
    <property type="match status" value="1"/>
</dbReference>
<dbReference type="EMBL" id="JBBDGM010000016">
    <property type="protein sequence ID" value="MEJ1089644.1"/>
    <property type="molecule type" value="Genomic_DNA"/>
</dbReference>
<dbReference type="Pfam" id="PF01541">
    <property type="entry name" value="GIY-YIG"/>
    <property type="match status" value="1"/>
</dbReference>
<feature type="domain" description="GIY-YIG" evidence="2">
    <location>
        <begin position="1"/>
        <end position="76"/>
    </location>
</feature>
<dbReference type="PROSITE" id="PS50164">
    <property type="entry name" value="GIY_YIG"/>
    <property type="match status" value="1"/>
</dbReference>
<dbReference type="SUPFAM" id="SSF82771">
    <property type="entry name" value="GIY-YIG endonuclease"/>
    <property type="match status" value="1"/>
</dbReference>
<proteinExistence type="inferred from homology"/>
<evidence type="ECO:0000313" key="3">
    <source>
        <dbReference type="EMBL" id="MEJ1089644.1"/>
    </source>
</evidence>
<comment type="caution">
    <text evidence="3">The sequence shown here is derived from an EMBL/GenBank/DDBJ whole genome shotgun (WGS) entry which is preliminary data.</text>
</comment>